<gene>
    <name evidence="1" type="ORF">CTOB1V02_LOCUS5841</name>
</gene>
<dbReference type="GO" id="GO:0050577">
    <property type="term" value="F:GDP-L-fucose synthase activity"/>
    <property type="evidence" value="ECO:0007669"/>
    <property type="project" value="TreeGrafter"/>
</dbReference>
<proteinExistence type="predicted"/>
<accession>A0A7R8WBH7</accession>
<dbReference type="PANTHER" id="PTHR43238">
    <property type="entry name" value="GDP-L-FUCOSE SYNTHASE"/>
    <property type="match status" value="1"/>
</dbReference>
<sequence>MVAHSVCRATAEPQVVDSLRMGASTTKQALTDESDEISIRDAVTSVVEAMEFSGEIIQDTSKSDGQFKKTASNAKLRKYLPDFTFTPFKEAIKETTDWFTQNYEMARK</sequence>
<dbReference type="Gene3D" id="3.90.25.10">
    <property type="entry name" value="UDP-galactose 4-epimerase, domain 1"/>
    <property type="match status" value="1"/>
</dbReference>
<organism evidence="1">
    <name type="scientific">Cyprideis torosa</name>
    <dbReference type="NCBI Taxonomy" id="163714"/>
    <lineage>
        <taxon>Eukaryota</taxon>
        <taxon>Metazoa</taxon>
        <taxon>Ecdysozoa</taxon>
        <taxon>Arthropoda</taxon>
        <taxon>Crustacea</taxon>
        <taxon>Oligostraca</taxon>
        <taxon>Ostracoda</taxon>
        <taxon>Podocopa</taxon>
        <taxon>Podocopida</taxon>
        <taxon>Cytherocopina</taxon>
        <taxon>Cytheroidea</taxon>
        <taxon>Cytherideidae</taxon>
        <taxon>Cyprideis</taxon>
    </lineage>
</organism>
<dbReference type="InterPro" id="IPR036291">
    <property type="entry name" value="NAD(P)-bd_dom_sf"/>
</dbReference>
<reference evidence="1" key="1">
    <citation type="submission" date="2020-11" db="EMBL/GenBank/DDBJ databases">
        <authorList>
            <person name="Tran Van P."/>
        </authorList>
    </citation>
    <scope>NUCLEOTIDE SEQUENCE</scope>
</reference>
<evidence type="ECO:0000313" key="1">
    <source>
        <dbReference type="EMBL" id="CAD7227948.1"/>
    </source>
</evidence>
<dbReference type="OrthoDB" id="202470at2759"/>
<name>A0A7R8WBH7_9CRUS</name>
<dbReference type="PANTHER" id="PTHR43238:SF1">
    <property type="entry name" value="GDP-L-FUCOSE SYNTHASE"/>
    <property type="match status" value="1"/>
</dbReference>
<dbReference type="EMBL" id="OB661318">
    <property type="protein sequence ID" value="CAD7227948.1"/>
    <property type="molecule type" value="Genomic_DNA"/>
</dbReference>
<dbReference type="AlphaFoldDB" id="A0A7R8WBH7"/>
<protein>
    <submittedName>
        <fullName evidence="1">Uncharacterized protein</fullName>
    </submittedName>
</protein>
<dbReference type="SUPFAM" id="SSF51735">
    <property type="entry name" value="NAD(P)-binding Rossmann-fold domains"/>
    <property type="match status" value="1"/>
</dbReference>